<dbReference type="CDD" id="cd07828">
    <property type="entry name" value="lipocalin_heme-bd-THAP4-like"/>
    <property type="match status" value="1"/>
</dbReference>
<gene>
    <name evidence="2" type="ORF">UFOPK3837_00300</name>
</gene>
<dbReference type="Pfam" id="PF08768">
    <property type="entry name" value="THAP4_heme-bd"/>
    <property type="match status" value="1"/>
</dbReference>
<dbReference type="InterPro" id="IPR014878">
    <property type="entry name" value="THAP4-like_heme-bd"/>
</dbReference>
<reference evidence="2" key="1">
    <citation type="submission" date="2020-05" db="EMBL/GenBank/DDBJ databases">
        <authorList>
            <person name="Chiriac C."/>
            <person name="Salcher M."/>
            <person name="Ghai R."/>
            <person name="Kavagutti S V."/>
        </authorList>
    </citation>
    <scope>NUCLEOTIDE SEQUENCE</scope>
</reference>
<proteinExistence type="predicted"/>
<dbReference type="Gene3D" id="2.40.128.20">
    <property type="match status" value="1"/>
</dbReference>
<protein>
    <submittedName>
        <fullName evidence="2">Unannotated protein</fullName>
    </submittedName>
</protein>
<dbReference type="AlphaFoldDB" id="A0A6J7K1X8"/>
<evidence type="ECO:0000313" key="2">
    <source>
        <dbReference type="EMBL" id="CAB4948989.1"/>
    </source>
</evidence>
<dbReference type="InterPro" id="IPR012674">
    <property type="entry name" value="Calycin"/>
</dbReference>
<name>A0A6J7K1X8_9ZZZZ</name>
<feature type="domain" description="THAP4-like heme-binding" evidence="1">
    <location>
        <begin position="11"/>
        <end position="192"/>
    </location>
</feature>
<organism evidence="2">
    <name type="scientific">freshwater metagenome</name>
    <dbReference type="NCBI Taxonomy" id="449393"/>
    <lineage>
        <taxon>unclassified sequences</taxon>
        <taxon>metagenomes</taxon>
        <taxon>ecological metagenomes</taxon>
    </lineage>
</organism>
<dbReference type="SUPFAM" id="SSF50814">
    <property type="entry name" value="Lipocalins"/>
    <property type="match status" value="1"/>
</dbReference>
<dbReference type="EMBL" id="CAFBNO010000006">
    <property type="protein sequence ID" value="CAB4948989.1"/>
    <property type="molecule type" value="Genomic_DNA"/>
</dbReference>
<evidence type="ECO:0000259" key="1">
    <source>
        <dbReference type="Pfam" id="PF08768"/>
    </source>
</evidence>
<sequence length="194" mass="21192">MFELPEGLPIELTPLSFLIGSWEGTGIIAFEGKEQEFHQRIEFADGGHGTLTYISTASLDDDNKTALPSELGYWRVARPRQDFDAGPGLLPGVGETTIQTHEDLEQYRNATGGFDIEVSTIHPGGSAELYHGYVKLAQIHLASAHGVAFESAKIYRHSTRIYGLVEGALLWAWDIAMPGGELKSHASARLERVG</sequence>
<accession>A0A6J7K1X8</accession>